<evidence type="ECO:0000259" key="8">
    <source>
        <dbReference type="Pfam" id="PF00180"/>
    </source>
</evidence>
<keyword evidence="5" id="KW-0560">Oxidoreductase</keyword>
<reference evidence="9 10" key="1">
    <citation type="submission" date="2020-05" db="EMBL/GenBank/DDBJ databases">
        <title>DNA-SIP metagenomic assembled genomes.</title>
        <authorList>
            <person name="Yu J."/>
        </authorList>
    </citation>
    <scope>NUCLEOTIDE SEQUENCE [LARGE SCALE GENOMIC DNA]</scope>
    <source>
        <strain evidence="9">Bin5.27</strain>
    </source>
</reference>
<proteinExistence type="predicted"/>
<dbReference type="InterPro" id="IPR024084">
    <property type="entry name" value="IsoPropMal-DH-like_dom"/>
</dbReference>
<dbReference type="EMBL" id="JABFXE010000591">
    <property type="protein sequence ID" value="NUQ89603.1"/>
    <property type="molecule type" value="Genomic_DNA"/>
</dbReference>
<keyword evidence="7" id="KW-0100">Branched-chain amino acid biosynthesis</keyword>
<dbReference type="Proteomes" id="UP000574690">
    <property type="component" value="Unassembled WGS sequence"/>
</dbReference>
<evidence type="ECO:0000256" key="7">
    <source>
        <dbReference type="ARBA" id="ARBA00023304"/>
    </source>
</evidence>
<evidence type="ECO:0000256" key="4">
    <source>
        <dbReference type="ARBA" id="ARBA00022842"/>
    </source>
</evidence>
<dbReference type="GO" id="GO:0046872">
    <property type="term" value="F:metal ion binding"/>
    <property type="evidence" value="ECO:0007669"/>
    <property type="project" value="UniProtKB-KW"/>
</dbReference>
<comment type="caution">
    <text evidence="9">The sequence shown here is derived from an EMBL/GenBank/DDBJ whole genome shotgun (WGS) entry which is preliminary data.</text>
</comment>
<dbReference type="GO" id="GO:0005829">
    <property type="term" value="C:cytosol"/>
    <property type="evidence" value="ECO:0007669"/>
    <property type="project" value="TreeGrafter"/>
</dbReference>
<organism evidence="9 10">
    <name type="scientific">Glycomyces artemisiae</name>
    <dbReference type="NCBI Taxonomy" id="1076443"/>
    <lineage>
        <taxon>Bacteria</taxon>
        <taxon>Bacillati</taxon>
        <taxon>Actinomycetota</taxon>
        <taxon>Actinomycetes</taxon>
        <taxon>Glycomycetales</taxon>
        <taxon>Glycomycetaceae</taxon>
        <taxon>Glycomyces</taxon>
    </lineage>
</organism>
<evidence type="ECO:0000256" key="5">
    <source>
        <dbReference type="ARBA" id="ARBA00023002"/>
    </source>
</evidence>
<evidence type="ECO:0000256" key="2">
    <source>
        <dbReference type="ARBA" id="ARBA00022605"/>
    </source>
</evidence>
<dbReference type="GO" id="GO:0009098">
    <property type="term" value="P:L-leucine biosynthetic process"/>
    <property type="evidence" value="ECO:0007669"/>
    <property type="project" value="UniProtKB-KW"/>
</dbReference>
<keyword evidence="1" id="KW-0432">Leucine biosynthesis</keyword>
<keyword evidence="3" id="KW-0479">Metal-binding</keyword>
<dbReference type="PANTHER" id="PTHR42979">
    <property type="entry name" value="3-ISOPROPYLMALATE DEHYDROGENASE"/>
    <property type="match status" value="1"/>
</dbReference>
<dbReference type="PANTHER" id="PTHR42979:SF1">
    <property type="entry name" value="3-ISOPROPYLMALATE DEHYDROGENASE"/>
    <property type="match status" value="1"/>
</dbReference>
<keyword evidence="2" id="KW-0028">Amino-acid biosynthesis</keyword>
<dbReference type="GO" id="GO:0003862">
    <property type="term" value="F:3-isopropylmalate dehydrogenase activity"/>
    <property type="evidence" value="ECO:0007669"/>
    <property type="project" value="InterPro"/>
</dbReference>
<dbReference type="Gene3D" id="3.40.718.10">
    <property type="entry name" value="Isopropylmalate Dehydrogenase"/>
    <property type="match status" value="1"/>
</dbReference>
<evidence type="ECO:0000256" key="6">
    <source>
        <dbReference type="ARBA" id="ARBA00023027"/>
    </source>
</evidence>
<protein>
    <submittedName>
        <fullName evidence="9">Isocitrate/isopropylmalate dehydrogenase family protein</fullName>
    </submittedName>
</protein>
<dbReference type="SUPFAM" id="SSF53659">
    <property type="entry name" value="Isocitrate/Isopropylmalate dehydrogenase-like"/>
    <property type="match status" value="1"/>
</dbReference>
<evidence type="ECO:0000256" key="3">
    <source>
        <dbReference type="ARBA" id="ARBA00022723"/>
    </source>
</evidence>
<dbReference type="AlphaFoldDB" id="A0A850CCC9"/>
<keyword evidence="6" id="KW-0520">NAD</keyword>
<gene>
    <name evidence="9" type="ORF">HOQ43_14235</name>
</gene>
<sequence length="97" mass="10026">MTTSYALGVLHGDGIGPEIVPAAVAAVDAAARAAGLVPVEWRELPLGLAAIESHRTAVPESTLEALEAVDAWLLGPHDSAAYPEPHRSLLNPSGTIR</sequence>
<feature type="non-terminal residue" evidence="9">
    <location>
        <position position="97"/>
    </location>
</feature>
<name>A0A850CCC9_9ACTN</name>
<accession>A0A850CCC9</accession>
<dbReference type="Pfam" id="PF00180">
    <property type="entry name" value="Iso_dh"/>
    <property type="match status" value="1"/>
</dbReference>
<evidence type="ECO:0000256" key="1">
    <source>
        <dbReference type="ARBA" id="ARBA00022430"/>
    </source>
</evidence>
<dbReference type="InterPro" id="IPR004429">
    <property type="entry name" value="Isopropylmalate_DH"/>
</dbReference>
<keyword evidence="4" id="KW-0460">Magnesium</keyword>
<evidence type="ECO:0000313" key="10">
    <source>
        <dbReference type="Proteomes" id="UP000574690"/>
    </source>
</evidence>
<feature type="domain" description="Isopropylmalate dehydrogenase-like" evidence="8">
    <location>
        <begin position="8"/>
        <end position="82"/>
    </location>
</feature>
<evidence type="ECO:0000313" key="9">
    <source>
        <dbReference type="EMBL" id="NUQ89603.1"/>
    </source>
</evidence>